<proteinExistence type="predicted"/>
<dbReference type="InterPro" id="IPR029063">
    <property type="entry name" value="SAM-dependent_MTases_sf"/>
</dbReference>
<comment type="caution">
    <text evidence="2">The sequence shown here is derived from an EMBL/GenBank/DDBJ whole genome shotgun (WGS) entry which is preliminary data.</text>
</comment>
<reference evidence="2" key="1">
    <citation type="journal article" date="2015" name="Proc. Natl. Acad. Sci. U.S.A.">
        <title>Networks of energetic and metabolic interactions define dynamics in microbial communities.</title>
        <authorList>
            <person name="Embree M."/>
            <person name="Liu J.K."/>
            <person name="Al-Bassam M.M."/>
            <person name="Zengler K."/>
        </authorList>
    </citation>
    <scope>NUCLEOTIDE SEQUENCE</scope>
</reference>
<evidence type="ECO:0000259" key="1">
    <source>
        <dbReference type="Pfam" id="PF13649"/>
    </source>
</evidence>
<dbReference type="Pfam" id="PF13649">
    <property type="entry name" value="Methyltransf_25"/>
    <property type="match status" value="1"/>
</dbReference>
<feature type="domain" description="Methyltransferase" evidence="1">
    <location>
        <begin position="38"/>
        <end position="135"/>
    </location>
</feature>
<dbReference type="Gene3D" id="3.40.50.150">
    <property type="entry name" value="Vaccinia Virus protein VP39"/>
    <property type="match status" value="1"/>
</dbReference>
<sequence length="269" mass="29402">MDDIIGYMQNLLISEPLREPVLKNALFSLNLPADSKGLDVGCGLGMVTRLLASMIGSGGHVIGLDTNPVFIEQGRSLADQTDCGQKIAFQVGDASQLPWGDNTFDWACSVDFVGYGSLNTTDLLRELVRVVKPGGIVFIMAWSSQMLLPGYPFLEAGLNATPSGMAPFSTGIDPAQHFLRGRSWFSQAGLPDAQARTFVGSINAPLSSELRSAIIDLIQMRWGNGEPRLSADMRQEYQRLTTAESPDFILNIPEYYAFFTYTMIYATVL</sequence>
<dbReference type="InterPro" id="IPR041698">
    <property type="entry name" value="Methyltransf_25"/>
</dbReference>
<dbReference type="PANTHER" id="PTHR43591:SF110">
    <property type="entry name" value="RHODANESE DOMAIN-CONTAINING PROTEIN"/>
    <property type="match status" value="1"/>
</dbReference>
<organism evidence="2">
    <name type="scientific">hydrocarbon metagenome</name>
    <dbReference type="NCBI Taxonomy" id="938273"/>
    <lineage>
        <taxon>unclassified sequences</taxon>
        <taxon>metagenomes</taxon>
        <taxon>ecological metagenomes</taxon>
    </lineage>
</organism>
<dbReference type="PANTHER" id="PTHR43591">
    <property type="entry name" value="METHYLTRANSFERASE"/>
    <property type="match status" value="1"/>
</dbReference>
<dbReference type="CDD" id="cd02440">
    <property type="entry name" value="AdoMet_MTases"/>
    <property type="match status" value="1"/>
</dbReference>
<protein>
    <recommendedName>
        <fullName evidence="1">Methyltransferase domain-containing protein</fullName>
    </recommendedName>
</protein>
<name>A0A0W8EA86_9ZZZZ</name>
<evidence type="ECO:0000313" key="2">
    <source>
        <dbReference type="EMBL" id="KUG05363.1"/>
    </source>
</evidence>
<dbReference type="EMBL" id="LNQE01001819">
    <property type="protein sequence ID" value="KUG05363.1"/>
    <property type="molecule type" value="Genomic_DNA"/>
</dbReference>
<accession>A0A0W8EA86</accession>
<gene>
    <name evidence="2" type="ORF">ASZ90_017253</name>
</gene>
<dbReference type="AlphaFoldDB" id="A0A0W8EA86"/>
<dbReference type="SUPFAM" id="SSF53335">
    <property type="entry name" value="S-adenosyl-L-methionine-dependent methyltransferases"/>
    <property type="match status" value="1"/>
</dbReference>